<dbReference type="EMBL" id="JACCBS010000003">
    <property type="protein sequence ID" value="NYE58828.1"/>
    <property type="molecule type" value="Genomic_DNA"/>
</dbReference>
<sequence>MLYDLDTTDFLKKLSYLQSYEKQLLERFCSYAQRKILKYHAISRKPDS</sequence>
<evidence type="ECO:0000313" key="2">
    <source>
        <dbReference type="Proteomes" id="UP000604066"/>
    </source>
</evidence>
<proteinExistence type="predicted"/>
<comment type="caution">
    <text evidence="1">The sequence shown here is derived from an EMBL/GenBank/DDBJ whole genome shotgun (WGS) entry which is preliminary data.</text>
</comment>
<organism evidence="1 2">
    <name type="scientific">Carboxydothermus ferrireducens DSM 11255</name>
    <dbReference type="NCBI Taxonomy" id="1119529"/>
    <lineage>
        <taxon>Bacteria</taxon>
        <taxon>Bacillati</taxon>
        <taxon>Bacillota</taxon>
        <taxon>Clostridia</taxon>
        <taxon>Thermoanaerobacterales</taxon>
        <taxon>Thermoanaerobacteraceae</taxon>
        <taxon>Carboxydothermus</taxon>
    </lineage>
</organism>
<protein>
    <submittedName>
        <fullName evidence="1">Uncharacterized protein</fullName>
    </submittedName>
</protein>
<accession>A0ABX2RFJ9</accession>
<reference evidence="1 2" key="1">
    <citation type="submission" date="2020-07" db="EMBL/GenBank/DDBJ databases">
        <title>Genomic Encyclopedia of Type Strains, Phase III (KMG-III): the genomes of soil and plant-associated and newly described type strains.</title>
        <authorList>
            <person name="Whitman W."/>
        </authorList>
    </citation>
    <scope>NUCLEOTIDE SEQUENCE [LARGE SCALE GENOMIC DNA]</scope>
    <source>
        <strain evidence="1 2">DSM 11255</strain>
    </source>
</reference>
<gene>
    <name evidence="1" type="ORF">HDG70_002579</name>
</gene>
<dbReference type="Proteomes" id="UP000604066">
    <property type="component" value="Unassembled WGS sequence"/>
</dbReference>
<dbReference type="RefSeq" id="WP_154652770.1">
    <property type="nucleotide sequence ID" value="NZ_JACCBS010000003.1"/>
</dbReference>
<keyword evidence="2" id="KW-1185">Reference proteome</keyword>
<name>A0ABX2RFJ9_9THEO</name>
<evidence type="ECO:0000313" key="1">
    <source>
        <dbReference type="EMBL" id="NYE58828.1"/>
    </source>
</evidence>